<name>A0A443J2U7_9RHOB</name>
<reference evidence="4 5" key="2">
    <citation type="submission" date="2019-01" db="EMBL/GenBank/DDBJ databases">
        <authorList>
            <person name="Li Y."/>
        </authorList>
    </citation>
    <scope>NUCLEOTIDE SEQUENCE [LARGE SCALE GENOMIC DNA]</scope>
    <source>
        <strain evidence="4 5">2D-5</strain>
    </source>
</reference>
<evidence type="ECO:0000259" key="3">
    <source>
        <dbReference type="Pfam" id="PF01156"/>
    </source>
</evidence>
<dbReference type="GO" id="GO:0005829">
    <property type="term" value="C:cytosol"/>
    <property type="evidence" value="ECO:0007669"/>
    <property type="project" value="TreeGrafter"/>
</dbReference>
<sequence length="316" mass="33884">MHKVIFDTDPGVDDALALYYLHRHPQVDLLAITTVFGNAPVETTTRNALFLKDSWGIAAPVAMGAAHPLSGPDEAHWPTHIHGRDGLGNIDAPEPAAQPDARPAHQLIVDTIRAHPGEVTLVAVGRMTNLARALRTAPDIATQVKQVVVMGGAFAVPGNVTPAAEANLHGDALAADEVFGASWPVVAVGLDVTRQVEMTHAELTDLARQAGPEVALLRDLSQDYIAFYEALNHRGMVVHDCCACVLVTDPDLFTRRTARIRVLTEGIGRGATVAAPLDMRFPPGDWDSAPAQDYCTALRAEAVHERITRLLLAREG</sequence>
<keyword evidence="1 4" id="KW-0378">Hydrolase</keyword>
<dbReference type="Gene3D" id="3.90.245.10">
    <property type="entry name" value="Ribonucleoside hydrolase-like"/>
    <property type="match status" value="1"/>
</dbReference>
<keyword evidence="2" id="KW-0326">Glycosidase</keyword>
<reference evidence="4 5" key="1">
    <citation type="submission" date="2019-01" db="EMBL/GenBank/DDBJ databases">
        <title>Sinorhodobacter populi sp. nov. isolated from the symptomatic bark tissue of Populus euramericana canker.</title>
        <authorList>
            <person name="Xu G."/>
        </authorList>
    </citation>
    <scope>NUCLEOTIDE SEQUENCE [LARGE SCALE GENOMIC DNA]</scope>
    <source>
        <strain evidence="4 5">2D-5</strain>
    </source>
</reference>
<gene>
    <name evidence="4" type="ORF">D2T33_02250</name>
</gene>
<dbReference type="InterPro" id="IPR023186">
    <property type="entry name" value="IUNH"/>
</dbReference>
<dbReference type="GO" id="GO:0006152">
    <property type="term" value="P:purine nucleoside catabolic process"/>
    <property type="evidence" value="ECO:0007669"/>
    <property type="project" value="TreeGrafter"/>
</dbReference>
<dbReference type="EMBL" id="SAUW01000002">
    <property type="protein sequence ID" value="RWR14797.1"/>
    <property type="molecule type" value="Genomic_DNA"/>
</dbReference>
<organism evidence="4 5">
    <name type="scientific">Paenirhodobacter populi</name>
    <dbReference type="NCBI Taxonomy" id="2306993"/>
    <lineage>
        <taxon>Bacteria</taxon>
        <taxon>Pseudomonadati</taxon>
        <taxon>Pseudomonadota</taxon>
        <taxon>Alphaproteobacteria</taxon>
        <taxon>Rhodobacterales</taxon>
        <taxon>Rhodobacter group</taxon>
        <taxon>Paenirhodobacter</taxon>
    </lineage>
</organism>
<dbReference type="SUPFAM" id="SSF53590">
    <property type="entry name" value="Nucleoside hydrolase"/>
    <property type="match status" value="1"/>
</dbReference>
<evidence type="ECO:0000256" key="2">
    <source>
        <dbReference type="ARBA" id="ARBA00023295"/>
    </source>
</evidence>
<keyword evidence="5" id="KW-1185">Reference proteome</keyword>
<dbReference type="Pfam" id="PF01156">
    <property type="entry name" value="IU_nuc_hydro"/>
    <property type="match status" value="1"/>
</dbReference>
<evidence type="ECO:0000313" key="5">
    <source>
        <dbReference type="Proteomes" id="UP000285710"/>
    </source>
</evidence>
<evidence type="ECO:0000256" key="1">
    <source>
        <dbReference type="ARBA" id="ARBA00022801"/>
    </source>
</evidence>
<dbReference type="AlphaFoldDB" id="A0A443J2U7"/>
<accession>A0A443J2U7</accession>
<dbReference type="InterPro" id="IPR036452">
    <property type="entry name" value="Ribo_hydro-like"/>
</dbReference>
<evidence type="ECO:0000313" key="4">
    <source>
        <dbReference type="EMBL" id="RWR14797.1"/>
    </source>
</evidence>
<dbReference type="PANTHER" id="PTHR12304">
    <property type="entry name" value="INOSINE-URIDINE PREFERRING NUCLEOSIDE HYDROLASE"/>
    <property type="match status" value="1"/>
</dbReference>
<dbReference type="Proteomes" id="UP000285710">
    <property type="component" value="Unassembled WGS sequence"/>
</dbReference>
<dbReference type="PANTHER" id="PTHR12304:SF4">
    <property type="entry name" value="URIDINE NUCLEOSIDASE"/>
    <property type="match status" value="1"/>
</dbReference>
<dbReference type="GO" id="GO:0008477">
    <property type="term" value="F:purine nucleosidase activity"/>
    <property type="evidence" value="ECO:0007669"/>
    <property type="project" value="TreeGrafter"/>
</dbReference>
<dbReference type="InterPro" id="IPR001910">
    <property type="entry name" value="Inosine/uridine_hydrolase_dom"/>
</dbReference>
<dbReference type="RefSeq" id="WP_128268693.1">
    <property type="nucleotide sequence ID" value="NZ_SAUW01000002.1"/>
</dbReference>
<comment type="caution">
    <text evidence="4">The sequence shown here is derived from an EMBL/GenBank/DDBJ whole genome shotgun (WGS) entry which is preliminary data.</text>
</comment>
<protein>
    <submittedName>
        <fullName evidence="4">Nucleoside hydrolase</fullName>
    </submittedName>
</protein>
<dbReference type="CDD" id="cd02650">
    <property type="entry name" value="nuc_hydro_CaPnhB"/>
    <property type="match status" value="1"/>
</dbReference>
<proteinExistence type="predicted"/>
<feature type="domain" description="Inosine/uridine-preferring nucleoside hydrolase" evidence="3">
    <location>
        <begin position="4"/>
        <end position="303"/>
    </location>
</feature>